<feature type="domain" description="Methyl-accepting transducer" evidence="6">
    <location>
        <begin position="416"/>
        <end position="659"/>
    </location>
</feature>
<dbReference type="SMART" id="SM00304">
    <property type="entry name" value="HAMP"/>
    <property type="match status" value="1"/>
</dbReference>
<evidence type="ECO:0000259" key="7">
    <source>
        <dbReference type="PROSITE" id="PS50885"/>
    </source>
</evidence>
<dbReference type="PANTHER" id="PTHR32089:SF112">
    <property type="entry name" value="LYSOZYME-LIKE PROTEIN-RELATED"/>
    <property type="match status" value="1"/>
</dbReference>
<reference evidence="9" key="1">
    <citation type="journal article" date="2019" name="Int. J. Syst. Evol. Microbiol.">
        <title>The Global Catalogue of Microorganisms (GCM) 10K type strain sequencing project: providing services to taxonomists for standard genome sequencing and annotation.</title>
        <authorList>
            <consortium name="The Broad Institute Genomics Platform"/>
            <consortium name="The Broad Institute Genome Sequencing Center for Infectious Disease"/>
            <person name="Wu L."/>
            <person name="Ma J."/>
        </authorList>
    </citation>
    <scope>NUCLEOTIDE SEQUENCE [LARGE SCALE GENOMIC DNA]</scope>
    <source>
        <strain evidence="9">CGMCC-1.15741</strain>
    </source>
</reference>
<evidence type="ECO:0000313" key="8">
    <source>
        <dbReference type="EMBL" id="MFC6199291.1"/>
    </source>
</evidence>
<proteinExistence type="inferred from homology"/>
<evidence type="ECO:0000256" key="2">
    <source>
        <dbReference type="ARBA" id="ARBA00029447"/>
    </source>
</evidence>
<evidence type="ECO:0000259" key="6">
    <source>
        <dbReference type="PROSITE" id="PS50111"/>
    </source>
</evidence>
<keyword evidence="5" id="KW-0472">Membrane</keyword>
<feature type="region of interest" description="Disordered" evidence="4">
    <location>
        <begin position="435"/>
        <end position="455"/>
    </location>
</feature>
<dbReference type="Pfam" id="PF00672">
    <property type="entry name" value="HAMP"/>
    <property type="match status" value="1"/>
</dbReference>
<name>A0ABW1SC72_9PROT</name>
<comment type="caution">
    <text evidence="8">The sequence shown here is derived from an EMBL/GenBank/DDBJ whole genome shotgun (WGS) entry which is preliminary data.</text>
</comment>
<dbReference type="SMART" id="SM00283">
    <property type="entry name" value="MA"/>
    <property type="match status" value="1"/>
</dbReference>
<evidence type="ECO:0000256" key="1">
    <source>
        <dbReference type="ARBA" id="ARBA00023224"/>
    </source>
</evidence>
<dbReference type="RefSeq" id="WP_377380217.1">
    <property type="nucleotide sequence ID" value="NZ_JBHSSW010000028.1"/>
</dbReference>
<dbReference type="Gene3D" id="1.20.58.920">
    <property type="match status" value="1"/>
</dbReference>
<dbReference type="Gene3D" id="1.10.287.950">
    <property type="entry name" value="Methyl-accepting chemotaxis protein"/>
    <property type="match status" value="1"/>
</dbReference>
<protein>
    <submittedName>
        <fullName evidence="8">Methyl-accepting chemotaxis protein</fullName>
    </submittedName>
</protein>
<organism evidence="8 9">
    <name type="scientific">Ponticaulis profundi</name>
    <dbReference type="NCBI Taxonomy" id="2665222"/>
    <lineage>
        <taxon>Bacteria</taxon>
        <taxon>Pseudomonadati</taxon>
        <taxon>Pseudomonadota</taxon>
        <taxon>Alphaproteobacteria</taxon>
        <taxon>Hyphomonadales</taxon>
        <taxon>Hyphomonadaceae</taxon>
        <taxon>Ponticaulis</taxon>
    </lineage>
</organism>
<dbReference type="EMBL" id="JBHSSW010000028">
    <property type="protein sequence ID" value="MFC6199291.1"/>
    <property type="molecule type" value="Genomic_DNA"/>
</dbReference>
<accession>A0ABW1SC72</accession>
<gene>
    <name evidence="8" type="ORF">ACFQDM_14485</name>
</gene>
<evidence type="ECO:0000256" key="4">
    <source>
        <dbReference type="SAM" id="MobiDB-lite"/>
    </source>
</evidence>
<dbReference type="Proteomes" id="UP001596303">
    <property type="component" value="Unassembled WGS sequence"/>
</dbReference>
<keyword evidence="1 3" id="KW-0807">Transducer</keyword>
<dbReference type="Pfam" id="PF00015">
    <property type="entry name" value="MCPsignal"/>
    <property type="match status" value="1"/>
</dbReference>
<dbReference type="PROSITE" id="PS50111">
    <property type="entry name" value="CHEMOTAXIS_TRANSDUC_2"/>
    <property type="match status" value="1"/>
</dbReference>
<sequence length="679" mass="71427">MPKFNMNLISFRLPAAFAGACAVVLTLAAVSIFILTSSSNALKTVSSKTLPAMTIASNLEEFAGAITSDTKRFANVDEEAQRVSVLDDLMGEVDEIDSNLTTLSSMMKSDRLTTIDNAVEKVDVAINDMNSVVEKRIAAETGLSSALRMAQQYRAAVETAVEAQLDAADEGDVETLLRVSLTANLLNSLYAELDLLEEAEGIAALEDEMLFQMDEMLVNIAILGNAASSQLQTAATDLTSFVEGDESIANLKRASLGFAEEAAGLAATANTAANTLQTNISELAQSLKENAESDSSSAVTMSFYGSIFLVIVALFSLTSAGGVAYFYVNRNISRRLTKLNDAMARLANGEFDVDMSGTDGPDEVGQMAKTLRIFEENGRERIRLEEMQHAEQEERAKRAAAIEAMISDFDAAMHDALGTMSSATAELESTAKVMKSSAENAAGQTGSAAQSADNASHNVGTVASAAEELSASIIEITQQIHESSNIASEAVKEMQVSSESVKGLDKEAEAIGAVVELINNIAGQTNLLALNATIEAARAGEAGKGFAVVASEVKELSSQTSRATEQIAQQISSIQNASGAAVTVMDKISTLISNIDNISASIFAAMEQQRAAISEISRSAQDAATGARSVSEHVQSLSVTTSETGECAQQVEGATTGIVRESDRIKGSVTNFLSSVRAA</sequence>
<dbReference type="SUPFAM" id="SSF58104">
    <property type="entry name" value="Methyl-accepting chemotaxis protein (MCP) signaling domain"/>
    <property type="match status" value="1"/>
</dbReference>
<dbReference type="InterPro" id="IPR004089">
    <property type="entry name" value="MCPsignal_dom"/>
</dbReference>
<evidence type="ECO:0000256" key="5">
    <source>
        <dbReference type="SAM" id="Phobius"/>
    </source>
</evidence>
<feature type="compositionally biased region" description="Low complexity" evidence="4">
    <location>
        <begin position="441"/>
        <end position="452"/>
    </location>
</feature>
<feature type="transmembrane region" description="Helical" evidence="5">
    <location>
        <begin position="303"/>
        <end position="328"/>
    </location>
</feature>
<dbReference type="Gene3D" id="6.10.340.10">
    <property type="match status" value="1"/>
</dbReference>
<keyword evidence="5" id="KW-1133">Transmembrane helix</keyword>
<keyword evidence="5" id="KW-0812">Transmembrane</keyword>
<comment type="similarity">
    <text evidence="2">Belongs to the methyl-accepting chemotaxis (MCP) protein family.</text>
</comment>
<dbReference type="PROSITE" id="PS50885">
    <property type="entry name" value="HAMP"/>
    <property type="match status" value="1"/>
</dbReference>
<dbReference type="PANTHER" id="PTHR32089">
    <property type="entry name" value="METHYL-ACCEPTING CHEMOTAXIS PROTEIN MCPB"/>
    <property type="match status" value="1"/>
</dbReference>
<dbReference type="InterPro" id="IPR003660">
    <property type="entry name" value="HAMP_dom"/>
</dbReference>
<evidence type="ECO:0000313" key="9">
    <source>
        <dbReference type="Proteomes" id="UP001596303"/>
    </source>
</evidence>
<dbReference type="CDD" id="cd06225">
    <property type="entry name" value="HAMP"/>
    <property type="match status" value="1"/>
</dbReference>
<feature type="domain" description="HAMP" evidence="7">
    <location>
        <begin position="330"/>
        <end position="383"/>
    </location>
</feature>
<dbReference type="InterPro" id="IPR038188">
    <property type="entry name" value="TorS_sensor_sf"/>
</dbReference>
<keyword evidence="9" id="KW-1185">Reference proteome</keyword>
<evidence type="ECO:0000256" key="3">
    <source>
        <dbReference type="PROSITE-ProRule" id="PRU00284"/>
    </source>
</evidence>